<proteinExistence type="inferred from homology"/>
<dbReference type="PANTHER" id="PTHR16504:SF4">
    <property type="entry name" value="5'(3')-DEOXYRIBONUCLEOTIDASE"/>
    <property type="match status" value="1"/>
</dbReference>
<comment type="similarity">
    <text evidence="1">Belongs to the 5'(3')-deoxyribonucleotidase family.</text>
</comment>
<dbReference type="InterPro" id="IPR010708">
    <property type="entry name" value="5'(3')-deoxyribonucleotidase"/>
</dbReference>
<organism evidence="2 3">
    <name type="scientific">Oceanobacillus caeni</name>
    <dbReference type="NCBI Taxonomy" id="405946"/>
    <lineage>
        <taxon>Bacteria</taxon>
        <taxon>Bacillati</taxon>
        <taxon>Bacillota</taxon>
        <taxon>Bacilli</taxon>
        <taxon>Bacillales</taxon>
        <taxon>Bacillaceae</taxon>
        <taxon>Oceanobacillus</taxon>
    </lineage>
</organism>
<dbReference type="Gene3D" id="1.10.40.40">
    <property type="entry name" value="Deoxyribonucleotidase, domain 2"/>
    <property type="match status" value="1"/>
</dbReference>
<evidence type="ECO:0000313" key="3">
    <source>
        <dbReference type="Proteomes" id="UP000037854"/>
    </source>
</evidence>
<dbReference type="InterPro" id="IPR023214">
    <property type="entry name" value="HAD_sf"/>
</dbReference>
<protein>
    <submittedName>
        <fullName evidence="2">Uncharacterized protein</fullName>
    </submittedName>
</protein>
<accession>A0ABR5MIY6</accession>
<sequence>MERISIAIDMDEVLADTAKKVFQTAKKLGLPVSEEGLRGKSIWASLTEEQLTVLGQAINTAGFFRDLEVIDSAIPVVKELSEHYDIYIATAAMEVPFSFMDKYEWLKEHFPFLDHNYFIFCGNKKVVHADYLIDDTVTQLDNFTGTGILFEAYHNEDMKTKHVHVSGWNDVREYFKKLRESQN</sequence>
<dbReference type="EMBL" id="LGTK01000029">
    <property type="protein sequence ID" value="KPH74606.1"/>
    <property type="molecule type" value="Genomic_DNA"/>
</dbReference>
<evidence type="ECO:0000256" key="1">
    <source>
        <dbReference type="ARBA" id="ARBA00009589"/>
    </source>
</evidence>
<reference evidence="2 3" key="1">
    <citation type="submission" date="2015-07" db="EMBL/GenBank/DDBJ databases">
        <title>High-quality draft genome sequence of Oceanobacillus caeni HM6, a bacillus isolated from a human feces.</title>
        <authorList>
            <person name="Kumar J."/>
            <person name="Verma M.K."/>
            <person name="Pandey R."/>
            <person name="Bhambi M."/>
            <person name="Chauhan N."/>
        </authorList>
    </citation>
    <scope>NUCLEOTIDE SEQUENCE [LARGE SCALE GENOMIC DNA]</scope>
    <source>
        <strain evidence="2 3">HM6</strain>
    </source>
</reference>
<name>A0ABR5MIY6_9BACI</name>
<comment type="caution">
    <text evidence="2">The sequence shown here is derived from an EMBL/GenBank/DDBJ whole genome shotgun (WGS) entry which is preliminary data.</text>
</comment>
<dbReference type="InterPro" id="IPR036412">
    <property type="entry name" value="HAD-like_sf"/>
</dbReference>
<dbReference type="PANTHER" id="PTHR16504">
    <property type="entry name" value="5'(3')-DEOXYRIBONUCLEOTIDASE"/>
    <property type="match status" value="1"/>
</dbReference>
<dbReference type="Pfam" id="PF06941">
    <property type="entry name" value="NT5C"/>
    <property type="match status" value="1"/>
</dbReference>
<dbReference type="Proteomes" id="UP000037854">
    <property type="component" value="Unassembled WGS sequence"/>
</dbReference>
<dbReference type="Gene3D" id="3.40.50.1000">
    <property type="entry name" value="HAD superfamily/HAD-like"/>
    <property type="match status" value="1"/>
</dbReference>
<keyword evidence="3" id="KW-1185">Reference proteome</keyword>
<evidence type="ECO:0000313" key="2">
    <source>
        <dbReference type="EMBL" id="KPH74606.1"/>
    </source>
</evidence>
<dbReference type="RefSeq" id="WP_047183610.1">
    <property type="nucleotide sequence ID" value="NZ_JAHHXM010000030.1"/>
</dbReference>
<dbReference type="SFLD" id="SFLDG01126">
    <property type="entry name" value="C1.2:_Nucleotidase_Like"/>
    <property type="match status" value="1"/>
</dbReference>
<dbReference type="SFLD" id="SFLDS00003">
    <property type="entry name" value="Haloacid_Dehalogenase"/>
    <property type="match status" value="1"/>
</dbReference>
<dbReference type="SFLD" id="SFLDG01146">
    <property type="entry name" value="C1.2.2"/>
    <property type="match status" value="1"/>
</dbReference>
<gene>
    <name evidence="2" type="ORF">AFL42_09675</name>
</gene>
<dbReference type="SUPFAM" id="SSF56784">
    <property type="entry name" value="HAD-like"/>
    <property type="match status" value="1"/>
</dbReference>